<dbReference type="GO" id="GO:0015074">
    <property type="term" value="P:DNA integration"/>
    <property type="evidence" value="ECO:0007669"/>
    <property type="project" value="InterPro"/>
</dbReference>
<name>A0A0F5IJJ7_9BACT</name>
<dbReference type="InterPro" id="IPR010998">
    <property type="entry name" value="Integrase_recombinase_N"/>
</dbReference>
<dbReference type="GO" id="GO:0003677">
    <property type="term" value="F:DNA binding"/>
    <property type="evidence" value="ECO:0007669"/>
    <property type="project" value="UniProtKB-KW"/>
</dbReference>
<proteinExistence type="inferred from homology"/>
<dbReference type="RefSeq" id="WP_022218716.1">
    <property type="nucleotide sequence ID" value="NZ_AUAE01000051.1"/>
</dbReference>
<dbReference type="SUPFAM" id="SSF56349">
    <property type="entry name" value="DNA breaking-rejoining enzymes"/>
    <property type="match status" value="1"/>
</dbReference>
<evidence type="ECO:0000259" key="4">
    <source>
        <dbReference type="PROSITE" id="PS51898"/>
    </source>
</evidence>
<evidence type="ECO:0000256" key="1">
    <source>
        <dbReference type="ARBA" id="ARBA00008857"/>
    </source>
</evidence>
<keyword evidence="2" id="KW-0238">DNA-binding</keyword>
<evidence type="ECO:0000313" key="6">
    <source>
        <dbReference type="Proteomes" id="UP000033035"/>
    </source>
</evidence>
<evidence type="ECO:0000256" key="2">
    <source>
        <dbReference type="ARBA" id="ARBA00023125"/>
    </source>
</evidence>
<organism evidence="5 6">
    <name type="scientific">Parabacteroides gordonii MS-1 = DSM 23371</name>
    <dbReference type="NCBI Taxonomy" id="1203610"/>
    <lineage>
        <taxon>Bacteria</taxon>
        <taxon>Pseudomonadati</taxon>
        <taxon>Bacteroidota</taxon>
        <taxon>Bacteroidia</taxon>
        <taxon>Bacteroidales</taxon>
        <taxon>Tannerellaceae</taxon>
        <taxon>Parabacteroides</taxon>
    </lineage>
</organism>
<gene>
    <name evidence="5" type="ORF">HMPREF1536_05433</name>
</gene>
<dbReference type="STRING" id="1203610.HMPREF1536_05433"/>
<feature type="domain" description="Tyr recombinase" evidence="4">
    <location>
        <begin position="120"/>
        <end position="302"/>
    </location>
</feature>
<reference evidence="5 6" key="1">
    <citation type="submission" date="2013-04" db="EMBL/GenBank/DDBJ databases">
        <title>The Genome Sequence of Parabacteroides gordonii DSM 23371.</title>
        <authorList>
            <consortium name="The Broad Institute Genomics Platform"/>
            <person name="Earl A."/>
            <person name="Ward D."/>
            <person name="Feldgarden M."/>
            <person name="Gevers D."/>
            <person name="Martens E."/>
            <person name="Sakamoto M."/>
            <person name="Benno Y."/>
            <person name="Suzuki N."/>
            <person name="Matsunaga N."/>
            <person name="Koshihara K."/>
            <person name="Seki M."/>
            <person name="Komiya H."/>
            <person name="Walker B."/>
            <person name="Young S."/>
            <person name="Zeng Q."/>
            <person name="Gargeya S."/>
            <person name="Fitzgerald M."/>
            <person name="Haas B."/>
            <person name="Abouelleil A."/>
            <person name="Allen A.W."/>
            <person name="Alvarado L."/>
            <person name="Arachchi H.M."/>
            <person name="Berlin A.M."/>
            <person name="Chapman S.B."/>
            <person name="Gainer-Dewar J."/>
            <person name="Goldberg J."/>
            <person name="Griggs A."/>
            <person name="Gujja S."/>
            <person name="Hansen M."/>
            <person name="Howarth C."/>
            <person name="Imamovic A."/>
            <person name="Ireland A."/>
            <person name="Larimer J."/>
            <person name="McCowan C."/>
            <person name="Murphy C."/>
            <person name="Pearson M."/>
            <person name="Poon T.W."/>
            <person name="Priest M."/>
            <person name="Roberts A."/>
            <person name="Saif S."/>
            <person name="Shea T."/>
            <person name="Sisk P."/>
            <person name="Sykes S."/>
            <person name="Wortman J."/>
            <person name="Nusbaum C."/>
            <person name="Birren B."/>
        </authorList>
    </citation>
    <scope>NUCLEOTIDE SEQUENCE [LARGE SCALE GENOMIC DNA]</scope>
    <source>
        <strain evidence="5 6">MS-1</strain>
    </source>
</reference>
<dbReference type="InterPro" id="IPR011010">
    <property type="entry name" value="DNA_brk_join_enz"/>
</dbReference>
<dbReference type="InterPro" id="IPR002104">
    <property type="entry name" value="Integrase_catalytic"/>
</dbReference>
<dbReference type="PATRIC" id="fig|1203610.3.peg.5548"/>
<dbReference type="PROSITE" id="PS51898">
    <property type="entry name" value="TYR_RECOMBINASE"/>
    <property type="match status" value="1"/>
</dbReference>
<dbReference type="HOGENOM" id="CLU_027562_9_6_10"/>
<comment type="similarity">
    <text evidence="1">Belongs to the 'phage' integrase family.</text>
</comment>
<comment type="caution">
    <text evidence="5">The sequence shown here is derived from an EMBL/GenBank/DDBJ whole genome shotgun (WGS) entry which is preliminary data.</text>
</comment>
<dbReference type="Proteomes" id="UP000033035">
    <property type="component" value="Unassembled WGS sequence"/>
</dbReference>
<dbReference type="PANTHER" id="PTHR30349">
    <property type="entry name" value="PHAGE INTEGRASE-RELATED"/>
    <property type="match status" value="1"/>
</dbReference>
<keyword evidence="3" id="KW-0233">DNA recombination</keyword>
<dbReference type="Pfam" id="PF00589">
    <property type="entry name" value="Phage_integrase"/>
    <property type="match status" value="1"/>
</dbReference>
<dbReference type="InterPro" id="IPR013762">
    <property type="entry name" value="Integrase-like_cat_sf"/>
</dbReference>
<accession>A0A0F5IJJ7</accession>
<dbReference type="Gene3D" id="1.10.443.10">
    <property type="entry name" value="Intergrase catalytic core"/>
    <property type="match status" value="1"/>
</dbReference>
<sequence length="302" mass="35979">MNTHFKAIHEQYVFWLDTLGFATETVCNYGYRVTDFFLWLESKDITHIVQAEQKHINDFFDCQQTRPNTKFKGRTLSASYLNDYFTAIDKLCEFLHQMGARTSLVPTNRRITIDESQRIRRIEPFTVEEIKMLQEAINHLYPHLDHEHRQLKQEQLKLVFVLFYACGLRLSEGYNLTPAEIDFNRKTIFIRQGKGYKDRIVPMSDNVYKALQHYIYNFRNQIRCGHDRLFVQKKITLSVDLHYLHQQCDNEEIKRKRLHFHVLRHSIATHLLQNGMSVENIARFLGHGCLESTQIYTHIINR</sequence>
<evidence type="ECO:0000313" key="5">
    <source>
        <dbReference type="EMBL" id="KKB45307.1"/>
    </source>
</evidence>
<dbReference type="AlphaFoldDB" id="A0A0F5IJJ7"/>
<protein>
    <recommendedName>
        <fullName evidence="4">Tyr recombinase domain-containing protein</fullName>
    </recommendedName>
</protein>
<dbReference type="GO" id="GO:0006310">
    <property type="term" value="P:DNA recombination"/>
    <property type="evidence" value="ECO:0007669"/>
    <property type="project" value="UniProtKB-KW"/>
</dbReference>
<dbReference type="InterPro" id="IPR050090">
    <property type="entry name" value="Tyrosine_recombinase_XerCD"/>
</dbReference>
<dbReference type="EMBL" id="AQHW01000035">
    <property type="protein sequence ID" value="KKB45307.1"/>
    <property type="molecule type" value="Genomic_DNA"/>
</dbReference>
<dbReference type="PANTHER" id="PTHR30349:SF41">
    <property type="entry name" value="INTEGRASE_RECOMBINASE PROTEIN MJ0367-RELATED"/>
    <property type="match status" value="1"/>
</dbReference>
<evidence type="ECO:0000256" key="3">
    <source>
        <dbReference type="ARBA" id="ARBA00023172"/>
    </source>
</evidence>
<dbReference type="Gene3D" id="1.10.150.130">
    <property type="match status" value="1"/>
</dbReference>
<keyword evidence="6" id="KW-1185">Reference proteome</keyword>